<sequence>MVLVVDNTLTDTLSQIQREQKQAVMGLKT</sequence>
<gene>
    <name evidence="1" type="ORF">KIPB_011407</name>
</gene>
<dbReference type="EMBL" id="BDIP01004625">
    <property type="protein sequence ID" value="GCA63698.1"/>
    <property type="molecule type" value="Genomic_DNA"/>
</dbReference>
<accession>A0A391NX21</accession>
<keyword evidence="2" id="KW-1185">Reference proteome</keyword>
<organism evidence="1 2">
    <name type="scientific">Kipferlia bialata</name>
    <dbReference type="NCBI Taxonomy" id="797122"/>
    <lineage>
        <taxon>Eukaryota</taxon>
        <taxon>Metamonada</taxon>
        <taxon>Carpediemonas-like organisms</taxon>
        <taxon>Kipferlia</taxon>
    </lineage>
</organism>
<evidence type="ECO:0000313" key="1">
    <source>
        <dbReference type="EMBL" id="GCA63698.1"/>
    </source>
</evidence>
<dbReference type="Proteomes" id="UP000265618">
    <property type="component" value="Unassembled WGS sequence"/>
</dbReference>
<evidence type="ECO:0000313" key="2">
    <source>
        <dbReference type="Proteomes" id="UP000265618"/>
    </source>
</evidence>
<protein>
    <submittedName>
        <fullName evidence="1">Uncharacterized protein</fullName>
    </submittedName>
</protein>
<reference evidence="1 2" key="1">
    <citation type="journal article" date="2018" name="PLoS ONE">
        <title>The draft genome of Kipferlia bialata reveals reductive genome evolution in fornicate parasites.</title>
        <authorList>
            <person name="Tanifuji G."/>
            <person name="Takabayashi S."/>
            <person name="Kume K."/>
            <person name="Takagi M."/>
            <person name="Nakayama T."/>
            <person name="Kamikawa R."/>
            <person name="Inagaki Y."/>
            <person name="Hashimoto T."/>
        </authorList>
    </citation>
    <scope>NUCLEOTIDE SEQUENCE [LARGE SCALE GENOMIC DNA]</scope>
    <source>
        <strain evidence="1">NY0173</strain>
    </source>
</reference>
<feature type="non-terminal residue" evidence="1">
    <location>
        <position position="29"/>
    </location>
</feature>
<name>A0A391NX21_9EUKA</name>
<proteinExistence type="predicted"/>
<comment type="caution">
    <text evidence="1">The sequence shown here is derived from an EMBL/GenBank/DDBJ whole genome shotgun (WGS) entry which is preliminary data.</text>
</comment>
<dbReference type="AlphaFoldDB" id="A0A391NX21"/>